<name>A0ABQ0JRZ0_9BACT</name>
<gene>
    <name evidence="1" type="ORF">BROSI_A0008</name>
</gene>
<sequence>MISLVRFRLFITVAMMAFVFSCVKDYNNVLRNNEKKETLSGKLVGVVTRGPISPMSKDENLQTKPAIDVKIVVMTLSGKTVETVATDNDGRYSITLPAGTYRIEMLRSSSEMTKDLPTVVTIIKGKETHLDIHIDTRIR</sequence>
<organism evidence="1 2">
    <name type="scientific">Candidatus Brocadia sinica JPN1</name>
    <dbReference type="NCBI Taxonomy" id="1197129"/>
    <lineage>
        <taxon>Bacteria</taxon>
        <taxon>Pseudomonadati</taxon>
        <taxon>Planctomycetota</taxon>
        <taxon>Candidatus Brocadiia</taxon>
        <taxon>Candidatus Brocadiales</taxon>
        <taxon>Candidatus Brocadiaceae</taxon>
        <taxon>Candidatus Brocadia</taxon>
    </lineage>
</organism>
<evidence type="ECO:0000313" key="1">
    <source>
        <dbReference type="EMBL" id="GAN31507.1"/>
    </source>
</evidence>
<comment type="caution">
    <text evidence="1">The sequence shown here is derived from an EMBL/GenBank/DDBJ whole genome shotgun (WGS) entry which is preliminary data.</text>
</comment>
<evidence type="ECO:0008006" key="3">
    <source>
        <dbReference type="Google" id="ProtNLM"/>
    </source>
</evidence>
<keyword evidence="2" id="KW-1185">Reference proteome</keyword>
<reference evidence="2" key="1">
    <citation type="journal article" date="2015" name="Genome Announc.">
        <title>Draft Genome Sequence of an Anaerobic Ammonium-Oxidizing Bacterium, "Candidatus Brocadia sinica".</title>
        <authorList>
            <person name="Oshiki M."/>
            <person name="Shinyako-Hata K."/>
            <person name="Satoh H."/>
            <person name="Okabe S."/>
        </authorList>
    </citation>
    <scope>NUCLEOTIDE SEQUENCE [LARGE SCALE GENOMIC DNA]</scope>
    <source>
        <strain evidence="2">JPN1</strain>
    </source>
</reference>
<dbReference type="PROSITE" id="PS51257">
    <property type="entry name" value="PROKAR_LIPOPROTEIN"/>
    <property type="match status" value="1"/>
</dbReference>
<evidence type="ECO:0000313" key="2">
    <source>
        <dbReference type="Proteomes" id="UP000032309"/>
    </source>
</evidence>
<dbReference type="Gene3D" id="2.60.40.1120">
    <property type="entry name" value="Carboxypeptidase-like, regulatory domain"/>
    <property type="match status" value="1"/>
</dbReference>
<dbReference type="EMBL" id="BAFN01000001">
    <property type="protein sequence ID" value="GAN31507.1"/>
    <property type="molecule type" value="Genomic_DNA"/>
</dbReference>
<dbReference type="RefSeq" id="WP_052561161.1">
    <property type="nucleotide sequence ID" value="NZ_BAFN01000001.1"/>
</dbReference>
<protein>
    <recommendedName>
        <fullName evidence="3">Carboxypeptidase regulatory-like domain-containing protein</fullName>
    </recommendedName>
</protein>
<proteinExistence type="predicted"/>
<accession>A0ABQ0JRZ0</accession>
<dbReference type="SUPFAM" id="SSF49478">
    <property type="entry name" value="Cna protein B-type domain"/>
    <property type="match status" value="1"/>
</dbReference>
<dbReference type="Proteomes" id="UP000032309">
    <property type="component" value="Unassembled WGS sequence"/>
</dbReference>